<dbReference type="AlphaFoldDB" id="A0A9Y2KXY4"/>
<keyword evidence="3" id="KW-1185">Reference proteome</keyword>
<protein>
    <submittedName>
        <fullName evidence="2">Uncharacterized protein</fullName>
    </submittedName>
</protein>
<name>A0A9Y2KXY4_9RHOB</name>
<evidence type="ECO:0000313" key="3">
    <source>
        <dbReference type="Proteomes" id="UP001238334"/>
    </source>
</evidence>
<feature type="region of interest" description="Disordered" evidence="1">
    <location>
        <begin position="1"/>
        <end position="50"/>
    </location>
</feature>
<sequence length="50" mass="5588">MSINQTAKRSVTRMSDNDPENKENELDPNTQLENPTFAASCVNDGYAEQI</sequence>
<proteinExistence type="predicted"/>
<feature type="compositionally biased region" description="Basic and acidic residues" evidence="1">
    <location>
        <begin position="15"/>
        <end position="25"/>
    </location>
</feature>
<evidence type="ECO:0000256" key="1">
    <source>
        <dbReference type="SAM" id="MobiDB-lite"/>
    </source>
</evidence>
<reference evidence="2 3" key="1">
    <citation type="submission" date="2023-06" db="EMBL/GenBank/DDBJ databases">
        <title>Parasedimentitalea psychrophila sp. nov., a psychrophilic bacterium isolated from deep-sea sediment.</title>
        <authorList>
            <person name="Li A."/>
        </authorList>
    </citation>
    <scope>NUCLEOTIDE SEQUENCE [LARGE SCALE GENOMIC DNA]</scope>
    <source>
        <strain evidence="2 3">QS115</strain>
    </source>
</reference>
<gene>
    <name evidence="2" type="ORF">QPJ95_17435</name>
</gene>
<evidence type="ECO:0000313" key="2">
    <source>
        <dbReference type="EMBL" id="WIY24355.1"/>
    </source>
</evidence>
<dbReference type="Proteomes" id="UP001238334">
    <property type="component" value="Chromosome"/>
</dbReference>
<dbReference type="RefSeq" id="WP_270920876.1">
    <property type="nucleotide sequence ID" value="NZ_CP127247.1"/>
</dbReference>
<feature type="compositionally biased region" description="Polar residues" evidence="1">
    <location>
        <begin position="1"/>
        <end position="14"/>
    </location>
</feature>
<accession>A0A9Y2KXY4</accession>
<organism evidence="2 3">
    <name type="scientific">Parasedimentitalea psychrophila</name>
    <dbReference type="NCBI Taxonomy" id="2997337"/>
    <lineage>
        <taxon>Bacteria</taxon>
        <taxon>Pseudomonadati</taxon>
        <taxon>Pseudomonadota</taxon>
        <taxon>Alphaproteobacteria</taxon>
        <taxon>Rhodobacterales</taxon>
        <taxon>Paracoccaceae</taxon>
        <taxon>Parasedimentitalea</taxon>
    </lineage>
</organism>
<dbReference type="EMBL" id="CP127247">
    <property type="protein sequence ID" value="WIY24355.1"/>
    <property type="molecule type" value="Genomic_DNA"/>
</dbReference>
<dbReference type="KEGG" id="ppso:QPJ95_17435"/>